<evidence type="ECO:0000313" key="2">
    <source>
        <dbReference type="EMBL" id="CAK0823380.1"/>
    </source>
</evidence>
<dbReference type="Proteomes" id="UP001189429">
    <property type="component" value="Unassembled WGS sequence"/>
</dbReference>
<name>A0ABN9S1Q2_9DINO</name>
<comment type="caution">
    <text evidence="2">The sequence shown here is derived from an EMBL/GenBank/DDBJ whole genome shotgun (WGS) entry which is preliminary data.</text>
</comment>
<feature type="compositionally biased region" description="Low complexity" evidence="1">
    <location>
        <begin position="230"/>
        <end position="243"/>
    </location>
</feature>
<sequence length="243" mass="25275">MLLQERVLPQLEAQQRQLADLAASSQWAAGVLVELAASRGPSSQAGGAAAEGAGAGEGKAAWAETLVAIQETTRSVCTEVRCLRGDAGTPATLSSVQAHCCHILDSAGRVEAATGRLEASGGVLREQLEDALSRLRRIDGRLGQLTSPDASAAAVAAGAAASVAGANLSERVGDVVLRLRRLDAEQRQVRQAVEELGRHFVFMFGPRPQDSLHREGPALTPLKPTRRSRPASAAAAGPRALGR</sequence>
<proteinExistence type="predicted"/>
<organism evidence="2 3">
    <name type="scientific">Prorocentrum cordatum</name>
    <dbReference type="NCBI Taxonomy" id="2364126"/>
    <lineage>
        <taxon>Eukaryota</taxon>
        <taxon>Sar</taxon>
        <taxon>Alveolata</taxon>
        <taxon>Dinophyceae</taxon>
        <taxon>Prorocentrales</taxon>
        <taxon>Prorocentraceae</taxon>
        <taxon>Prorocentrum</taxon>
    </lineage>
</organism>
<reference evidence="2" key="1">
    <citation type="submission" date="2023-10" db="EMBL/GenBank/DDBJ databases">
        <authorList>
            <person name="Chen Y."/>
            <person name="Shah S."/>
            <person name="Dougan E. K."/>
            <person name="Thang M."/>
            <person name="Chan C."/>
        </authorList>
    </citation>
    <scope>NUCLEOTIDE SEQUENCE [LARGE SCALE GENOMIC DNA]</scope>
</reference>
<accession>A0ABN9S1Q2</accession>
<evidence type="ECO:0000313" key="3">
    <source>
        <dbReference type="Proteomes" id="UP001189429"/>
    </source>
</evidence>
<evidence type="ECO:0000256" key="1">
    <source>
        <dbReference type="SAM" id="MobiDB-lite"/>
    </source>
</evidence>
<dbReference type="EMBL" id="CAUYUJ010008247">
    <property type="protein sequence ID" value="CAK0823380.1"/>
    <property type="molecule type" value="Genomic_DNA"/>
</dbReference>
<gene>
    <name evidence="2" type="ORF">PCOR1329_LOCUS24099</name>
</gene>
<keyword evidence="3" id="KW-1185">Reference proteome</keyword>
<feature type="region of interest" description="Disordered" evidence="1">
    <location>
        <begin position="206"/>
        <end position="243"/>
    </location>
</feature>
<protein>
    <submittedName>
        <fullName evidence="2">Uncharacterized protein</fullName>
    </submittedName>
</protein>